<gene>
    <name evidence="1" type="ORF">EQM13_15265</name>
</gene>
<reference evidence="2" key="1">
    <citation type="submission" date="2019-01" db="EMBL/GenBank/DDBJ databases">
        <title>Draft genomes of a novel of Sporanaerobacter strains.</title>
        <authorList>
            <person name="Ma S."/>
        </authorList>
    </citation>
    <scope>NUCLEOTIDE SEQUENCE [LARGE SCALE GENOMIC DNA]</scope>
    <source>
        <strain evidence="2">NJN-17</strain>
    </source>
</reference>
<dbReference type="PANTHER" id="PTHR10000">
    <property type="entry name" value="PHOSPHOSERINE PHOSPHATASE"/>
    <property type="match status" value="1"/>
</dbReference>
<dbReference type="GO" id="GO:0016791">
    <property type="term" value="F:phosphatase activity"/>
    <property type="evidence" value="ECO:0007669"/>
    <property type="project" value="TreeGrafter"/>
</dbReference>
<organism evidence="1 2">
    <name type="scientific">Acidilutibacter cellobiosedens</name>
    <dbReference type="NCBI Taxonomy" id="2507161"/>
    <lineage>
        <taxon>Bacteria</taxon>
        <taxon>Bacillati</taxon>
        <taxon>Bacillota</taxon>
        <taxon>Tissierellia</taxon>
        <taxon>Tissierellales</taxon>
        <taxon>Acidilutibacteraceae</taxon>
        <taxon>Acidilutibacter</taxon>
    </lineage>
</organism>
<dbReference type="InterPro" id="IPR000150">
    <property type="entry name" value="Cof"/>
</dbReference>
<keyword evidence="2" id="KW-1185">Reference proteome</keyword>
<dbReference type="SFLD" id="SFLDS00003">
    <property type="entry name" value="Haloacid_Dehalogenase"/>
    <property type="match status" value="1"/>
</dbReference>
<dbReference type="SUPFAM" id="SSF56784">
    <property type="entry name" value="HAD-like"/>
    <property type="match status" value="1"/>
</dbReference>
<dbReference type="GO" id="GO:0005829">
    <property type="term" value="C:cytosol"/>
    <property type="evidence" value="ECO:0007669"/>
    <property type="project" value="TreeGrafter"/>
</dbReference>
<dbReference type="Gene3D" id="3.30.1240.10">
    <property type="match status" value="1"/>
</dbReference>
<dbReference type="NCBIfam" id="TIGR00099">
    <property type="entry name" value="Cof-subfamily"/>
    <property type="match status" value="1"/>
</dbReference>
<dbReference type="InterPro" id="IPR036412">
    <property type="entry name" value="HAD-like_sf"/>
</dbReference>
<dbReference type="KEGG" id="spoa:EQM13_15265"/>
<dbReference type="SFLD" id="SFLDG01140">
    <property type="entry name" value="C2.B:_Phosphomannomutase_and_P"/>
    <property type="match status" value="1"/>
</dbReference>
<proteinExistence type="predicted"/>
<dbReference type="InterPro" id="IPR023214">
    <property type="entry name" value="HAD_sf"/>
</dbReference>
<sequence>MRGEVIAMGRKIIFFDIDGTLTKCEKNIHKPTPETIRAIRKLKENRIYVAIATGRSKCFIQKSILELEPDILICNNGAYIEMNGEVINSKPISKTYVVDIVNTGKIYEIPIVLESPECCYAVNMSLEERKRLIRNIAVESRFIKTVDEQKSFLEQFQIYKLIVILPTKEKFDIINRKYGNEFNILRQQSFYSYDFYPKNVSKGKGVRIIKEYVGNKLTESYAFGDDVNDMEMLNEADIGIAMGDGNEELKKHADYVTEPLEQEGISKMLTRLELI</sequence>
<dbReference type="NCBIfam" id="TIGR01484">
    <property type="entry name" value="HAD-SF-IIB"/>
    <property type="match status" value="1"/>
</dbReference>
<dbReference type="InterPro" id="IPR006379">
    <property type="entry name" value="HAD-SF_hydro_IIB"/>
</dbReference>
<dbReference type="PANTHER" id="PTHR10000:SF8">
    <property type="entry name" value="HAD SUPERFAMILY HYDROLASE-LIKE, TYPE 3"/>
    <property type="match status" value="1"/>
</dbReference>
<dbReference type="EMBL" id="CP035282">
    <property type="protein sequence ID" value="QAT62831.1"/>
    <property type="molecule type" value="Genomic_DNA"/>
</dbReference>
<dbReference type="GO" id="GO:0000287">
    <property type="term" value="F:magnesium ion binding"/>
    <property type="evidence" value="ECO:0007669"/>
    <property type="project" value="TreeGrafter"/>
</dbReference>
<evidence type="ECO:0000313" key="2">
    <source>
        <dbReference type="Proteomes" id="UP000287969"/>
    </source>
</evidence>
<accession>A0A410QFP7</accession>
<evidence type="ECO:0000313" key="1">
    <source>
        <dbReference type="EMBL" id="QAT62831.1"/>
    </source>
</evidence>
<dbReference type="Proteomes" id="UP000287969">
    <property type="component" value="Chromosome"/>
</dbReference>
<name>A0A410QFP7_9FIRM</name>
<dbReference type="OrthoDB" id="9790031at2"/>
<protein>
    <submittedName>
        <fullName evidence="1">Cof-type HAD-IIB family hydrolase</fullName>
    </submittedName>
</protein>
<dbReference type="AlphaFoldDB" id="A0A410QFP7"/>
<keyword evidence="1" id="KW-0378">Hydrolase</keyword>
<dbReference type="Gene3D" id="3.40.50.1000">
    <property type="entry name" value="HAD superfamily/HAD-like"/>
    <property type="match status" value="1"/>
</dbReference>
<dbReference type="Pfam" id="PF08282">
    <property type="entry name" value="Hydrolase_3"/>
    <property type="match status" value="1"/>
</dbReference>